<evidence type="ECO:0000256" key="1">
    <source>
        <dbReference type="SAM" id="MobiDB-lite"/>
    </source>
</evidence>
<accession>A0ABR3JGL3</accession>
<keyword evidence="3" id="KW-1185">Reference proteome</keyword>
<feature type="compositionally biased region" description="Low complexity" evidence="1">
    <location>
        <begin position="202"/>
        <end position="213"/>
    </location>
</feature>
<dbReference type="Proteomes" id="UP001556367">
    <property type="component" value="Unassembled WGS sequence"/>
</dbReference>
<proteinExistence type="predicted"/>
<feature type="region of interest" description="Disordered" evidence="1">
    <location>
        <begin position="164"/>
        <end position="187"/>
    </location>
</feature>
<protein>
    <submittedName>
        <fullName evidence="2">Uncharacterized protein</fullName>
    </submittedName>
</protein>
<dbReference type="EMBL" id="JASNQZ010000007">
    <property type="protein sequence ID" value="KAL0954503.1"/>
    <property type="molecule type" value="Genomic_DNA"/>
</dbReference>
<evidence type="ECO:0000313" key="2">
    <source>
        <dbReference type="EMBL" id="KAL0954503.1"/>
    </source>
</evidence>
<comment type="caution">
    <text evidence="2">The sequence shown here is derived from an EMBL/GenBank/DDBJ whole genome shotgun (WGS) entry which is preliminary data.</text>
</comment>
<evidence type="ECO:0000313" key="3">
    <source>
        <dbReference type="Proteomes" id="UP001556367"/>
    </source>
</evidence>
<feature type="compositionally biased region" description="Basic and acidic residues" evidence="1">
    <location>
        <begin position="481"/>
        <end position="493"/>
    </location>
</feature>
<feature type="region of interest" description="Disordered" evidence="1">
    <location>
        <begin position="481"/>
        <end position="504"/>
    </location>
</feature>
<feature type="region of interest" description="Disordered" evidence="1">
    <location>
        <begin position="202"/>
        <end position="267"/>
    </location>
</feature>
<organism evidence="2 3">
    <name type="scientific">Hohenbuehelia grisea</name>
    <dbReference type="NCBI Taxonomy" id="104357"/>
    <lineage>
        <taxon>Eukaryota</taxon>
        <taxon>Fungi</taxon>
        <taxon>Dikarya</taxon>
        <taxon>Basidiomycota</taxon>
        <taxon>Agaricomycotina</taxon>
        <taxon>Agaricomycetes</taxon>
        <taxon>Agaricomycetidae</taxon>
        <taxon>Agaricales</taxon>
        <taxon>Pleurotineae</taxon>
        <taxon>Pleurotaceae</taxon>
        <taxon>Hohenbuehelia</taxon>
    </lineage>
</organism>
<reference evidence="3" key="1">
    <citation type="submission" date="2024-06" db="EMBL/GenBank/DDBJ databases">
        <title>Multi-omics analyses provide insights into the biosynthesis of the anticancer antibiotic pleurotin in Hohenbuehelia grisea.</title>
        <authorList>
            <person name="Weaver J.A."/>
            <person name="Alberti F."/>
        </authorList>
    </citation>
    <scope>NUCLEOTIDE SEQUENCE [LARGE SCALE GENOMIC DNA]</scope>
    <source>
        <strain evidence="3">T-177</strain>
    </source>
</reference>
<gene>
    <name evidence="2" type="ORF">HGRIS_003470</name>
</gene>
<name>A0ABR3JGL3_9AGAR</name>
<sequence length="653" mass="73768">MPLPFLIFNWWHRDPKGPTLPKPGPRGKRTPNELPWGYIYNDFFFINRFPQIAFVCIWTRSQIQEFGENYYNQEHEYEPEPSVCDPWPLLLSLEGLEFEQHFLDGVEFQSIAKDIRGKVKAVRMNSEAGVEYGVFELDIGPAGVFISEKRRKVPFPYVDLTSKGQDIGTSSRPMEADGEIEETPVQDSDVAGLVLSLEAISSQEESTSEVSESAPQVAKIAGPSDKDDLVVSEGLDDCETRKSEESVSTDVEQTRFDSKKSSASPHGLDNWDAPCHFPKILANHTYEINELSKLPPFGHSYDEKYRLQEFLGEHFPDILVVNDPQSLTESRRPMGGYNRKAVETTPRRYKRVWPVSPSDPDLPSSKPKVACLNLASPPLLGVGSHSVAYRGALRLPAPLLGETPDGTVSVAVKLAINADGARDMLRNEAKTYDSFPQHMMEEWLGMNLVLPIKSPQPIGAVAPKFFGYYVPEEATEARCKRDADARRDRKLQGDGDSDSNYWPLPGRYRDDGPSEEVLSPVLLLEDCGVPVRFSDISERHREQCLSMLYRFHIEGYTHGSFYARNFLVQPGPLNFPHEERSLENPSFRLIDYGRADSLPLYIERHKSSPEGKAELMEAEEEYVDKKLAFSWKNKTYIEARDAMVEMGMDPSLC</sequence>